<dbReference type="PROSITE" id="PS01124">
    <property type="entry name" value="HTH_ARAC_FAMILY_2"/>
    <property type="match status" value="1"/>
</dbReference>
<reference evidence="5 6" key="1">
    <citation type="submission" date="2017-02" db="EMBL/GenBank/DDBJ databases">
        <authorList>
            <person name="Peterson S.W."/>
        </authorList>
    </citation>
    <scope>NUCLEOTIDE SEQUENCE [LARGE SCALE GENOMIC DNA]</scope>
    <source>
        <strain evidence="5 6">DSM 18108</strain>
    </source>
</reference>
<dbReference type="InterPro" id="IPR018060">
    <property type="entry name" value="HTH_AraC"/>
</dbReference>
<evidence type="ECO:0000256" key="1">
    <source>
        <dbReference type="ARBA" id="ARBA00023015"/>
    </source>
</evidence>
<dbReference type="Proteomes" id="UP000190166">
    <property type="component" value="Unassembled WGS sequence"/>
</dbReference>
<dbReference type="InterPro" id="IPR037923">
    <property type="entry name" value="HTH-like"/>
</dbReference>
<organism evidence="5 6">
    <name type="scientific">Chitinophaga ginsengisegetis</name>
    <dbReference type="NCBI Taxonomy" id="393003"/>
    <lineage>
        <taxon>Bacteria</taxon>
        <taxon>Pseudomonadati</taxon>
        <taxon>Bacteroidota</taxon>
        <taxon>Chitinophagia</taxon>
        <taxon>Chitinophagales</taxon>
        <taxon>Chitinophagaceae</taxon>
        <taxon>Chitinophaga</taxon>
    </lineage>
</organism>
<keyword evidence="2 5" id="KW-0238">DNA-binding</keyword>
<dbReference type="RefSeq" id="WP_200817396.1">
    <property type="nucleotide sequence ID" value="NZ_FUZZ01000006.1"/>
</dbReference>
<dbReference type="SUPFAM" id="SSF46689">
    <property type="entry name" value="Homeodomain-like"/>
    <property type="match status" value="1"/>
</dbReference>
<feature type="domain" description="HTH araC/xylS-type" evidence="4">
    <location>
        <begin position="177"/>
        <end position="277"/>
    </location>
</feature>
<evidence type="ECO:0000259" key="4">
    <source>
        <dbReference type="PROSITE" id="PS01124"/>
    </source>
</evidence>
<evidence type="ECO:0000256" key="3">
    <source>
        <dbReference type="ARBA" id="ARBA00023163"/>
    </source>
</evidence>
<dbReference type="GO" id="GO:0043565">
    <property type="term" value="F:sequence-specific DNA binding"/>
    <property type="evidence" value="ECO:0007669"/>
    <property type="project" value="InterPro"/>
</dbReference>
<dbReference type="PANTHER" id="PTHR43280">
    <property type="entry name" value="ARAC-FAMILY TRANSCRIPTIONAL REGULATOR"/>
    <property type="match status" value="1"/>
</dbReference>
<dbReference type="Gene3D" id="1.10.10.60">
    <property type="entry name" value="Homeodomain-like"/>
    <property type="match status" value="2"/>
</dbReference>
<evidence type="ECO:0000313" key="5">
    <source>
        <dbReference type="EMBL" id="SKD10269.1"/>
    </source>
</evidence>
<dbReference type="SUPFAM" id="SSF51215">
    <property type="entry name" value="Regulatory protein AraC"/>
    <property type="match status" value="1"/>
</dbReference>
<name>A0A1T5PD19_9BACT</name>
<dbReference type="InterPro" id="IPR009057">
    <property type="entry name" value="Homeodomain-like_sf"/>
</dbReference>
<protein>
    <submittedName>
        <fullName evidence="5">AraC-type DNA-binding protein</fullName>
    </submittedName>
</protein>
<keyword evidence="3" id="KW-0804">Transcription</keyword>
<dbReference type="InterPro" id="IPR018062">
    <property type="entry name" value="HTH_AraC-typ_CS"/>
</dbReference>
<gene>
    <name evidence="5" type="ORF">SAMN05660461_6176</name>
</gene>
<dbReference type="SMART" id="SM00342">
    <property type="entry name" value="HTH_ARAC"/>
    <property type="match status" value="1"/>
</dbReference>
<keyword evidence="1" id="KW-0805">Transcription regulation</keyword>
<sequence>MCEFKKENIRQSLEVLYRKVDDCPLKDLRLTFFQMAYIISGNGFLSINGHRIAYKTGNLMLLTPNDCYNFDIEETTEFLLIKFTSDYVKKYRWKNICEIECLLYYSTHLTGCILRNESDYPLVRSITQSLLQGVRHSDLYEEDLQMHLVNALIVIAARNIARIKPAQLKVNADQRIQDIITYIQNNIFSPQKLKAAVIAEAFDISDTYLGSYFKNQCGETLQHFIATYKIRLIEHRLKFSDRRINEIAYEFGFSDESHLNKFFKKYKNLSLTRYRKSNAAERIVQAG</sequence>
<evidence type="ECO:0000313" key="6">
    <source>
        <dbReference type="Proteomes" id="UP000190166"/>
    </source>
</evidence>
<keyword evidence="6" id="KW-1185">Reference proteome</keyword>
<dbReference type="STRING" id="393003.SAMN05660461_6176"/>
<proteinExistence type="predicted"/>
<dbReference type="PANTHER" id="PTHR43280:SF2">
    <property type="entry name" value="HTH-TYPE TRANSCRIPTIONAL REGULATOR EXSA"/>
    <property type="match status" value="1"/>
</dbReference>
<dbReference type="AlphaFoldDB" id="A0A1T5PD19"/>
<dbReference type="EMBL" id="FUZZ01000006">
    <property type="protein sequence ID" value="SKD10269.1"/>
    <property type="molecule type" value="Genomic_DNA"/>
</dbReference>
<dbReference type="PROSITE" id="PS00041">
    <property type="entry name" value="HTH_ARAC_FAMILY_1"/>
    <property type="match status" value="1"/>
</dbReference>
<evidence type="ECO:0000256" key="2">
    <source>
        <dbReference type="ARBA" id="ARBA00023125"/>
    </source>
</evidence>
<dbReference type="GO" id="GO:0003700">
    <property type="term" value="F:DNA-binding transcription factor activity"/>
    <property type="evidence" value="ECO:0007669"/>
    <property type="project" value="InterPro"/>
</dbReference>
<accession>A0A1T5PD19</accession>
<dbReference type="Pfam" id="PF12833">
    <property type="entry name" value="HTH_18"/>
    <property type="match status" value="1"/>
</dbReference>